<dbReference type="Pfam" id="PF26307">
    <property type="entry name" value="LUCA"/>
    <property type="match status" value="1"/>
</dbReference>
<feature type="region of interest" description="Disordered" evidence="1">
    <location>
        <begin position="142"/>
        <end position="247"/>
    </location>
</feature>
<protein>
    <submittedName>
        <fullName evidence="3">Transmembrane protein</fullName>
    </submittedName>
</protein>
<keyword evidence="2" id="KW-1133">Transmembrane helix</keyword>
<keyword evidence="2 3" id="KW-0812">Transmembrane</keyword>
<gene>
    <name evidence="3" type="ORF">NCTC10485_00245</name>
</gene>
<dbReference type="EMBL" id="LR134355">
    <property type="protein sequence ID" value="VEG44673.1"/>
    <property type="molecule type" value="Genomic_DNA"/>
</dbReference>
<dbReference type="InterPro" id="IPR058689">
    <property type="entry name" value="LUCA"/>
</dbReference>
<dbReference type="RefSeq" id="WP_126332073.1">
    <property type="nucleotide sequence ID" value="NZ_AP022604.1"/>
</dbReference>
<dbReference type="Proteomes" id="UP000282551">
    <property type="component" value="Chromosome"/>
</dbReference>
<evidence type="ECO:0000313" key="4">
    <source>
        <dbReference type="Proteomes" id="UP000282551"/>
    </source>
</evidence>
<keyword evidence="4" id="KW-1185">Reference proteome</keyword>
<organism evidence="3 4">
    <name type="scientific">Mycolicibacterium chitae</name>
    <name type="common">Mycobacterium chitae</name>
    <dbReference type="NCBI Taxonomy" id="1792"/>
    <lineage>
        <taxon>Bacteria</taxon>
        <taxon>Bacillati</taxon>
        <taxon>Actinomycetota</taxon>
        <taxon>Actinomycetes</taxon>
        <taxon>Mycobacteriales</taxon>
        <taxon>Mycobacteriaceae</taxon>
        <taxon>Mycolicibacterium</taxon>
    </lineage>
</organism>
<feature type="transmembrane region" description="Helical" evidence="2">
    <location>
        <begin position="85"/>
        <end position="105"/>
    </location>
</feature>
<feature type="compositionally biased region" description="Basic residues" evidence="1">
    <location>
        <begin position="148"/>
        <end position="158"/>
    </location>
</feature>
<evidence type="ECO:0000313" key="3">
    <source>
        <dbReference type="EMBL" id="VEG44673.1"/>
    </source>
</evidence>
<dbReference type="AlphaFoldDB" id="A0A3S4THJ9"/>
<feature type="transmembrane region" description="Helical" evidence="2">
    <location>
        <begin position="117"/>
        <end position="136"/>
    </location>
</feature>
<name>A0A3S4THJ9_MYCCI</name>
<proteinExistence type="predicted"/>
<evidence type="ECO:0000256" key="2">
    <source>
        <dbReference type="SAM" id="Phobius"/>
    </source>
</evidence>
<feature type="compositionally biased region" description="Acidic residues" evidence="1">
    <location>
        <begin position="180"/>
        <end position="190"/>
    </location>
</feature>
<keyword evidence="2" id="KW-0472">Membrane</keyword>
<sequence length="247" mass="26442">MRRGITVTWHALSFLVAAALYFVFVLPRWWELLGHWPHGVGTAARIATGLVLGLTALPVALTLAKTRRPEFGTPQLALTLRGWSIIGHVAAGALIVAAAIAEIWLDLDTYGRGLFAAYGAAAAIALLGAAAFYLAYAAELPPPPPKPLKPKRERGRKKAAAEEAATEESAEEVPVGELSESAEEVEETETEGTPGDESPAETETEADTETPTEESAEESTEEPEEEPAAPEGKRARRGLRNRRPSKT</sequence>
<feature type="transmembrane region" description="Helical" evidence="2">
    <location>
        <begin position="12"/>
        <end position="30"/>
    </location>
</feature>
<feature type="compositionally biased region" description="Acidic residues" evidence="1">
    <location>
        <begin position="198"/>
        <end position="228"/>
    </location>
</feature>
<accession>A0A3S4THJ9</accession>
<reference evidence="3 4" key="1">
    <citation type="submission" date="2018-12" db="EMBL/GenBank/DDBJ databases">
        <authorList>
            <consortium name="Pathogen Informatics"/>
        </authorList>
    </citation>
    <scope>NUCLEOTIDE SEQUENCE [LARGE SCALE GENOMIC DNA]</scope>
    <source>
        <strain evidence="3 4">NCTC10485</strain>
    </source>
</reference>
<evidence type="ECO:0000256" key="1">
    <source>
        <dbReference type="SAM" id="MobiDB-lite"/>
    </source>
</evidence>
<feature type="compositionally biased region" description="Basic residues" evidence="1">
    <location>
        <begin position="234"/>
        <end position="247"/>
    </location>
</feature>
<feature type="transmembrane region" description="Helical" evidence="2">
    <location>
        <begin position="42"/>
        <end position="64"/>
    </location>
</feature>
<dbReference type="OrthoDB" id="4726219at2"/>